<reference evidence="2 3" key="1">
    <citation type="journal article" date="2022" name="Int. J. Syst. Evol. Microbiol.">
        <title>Apilactobacillus apisilvae sp. nov., Nicolia spurrieriana gen. nov. sp. nov., Bombilactobacillus folatiphilus sp. nov. and Bombilactobacillus thymidiniphilus sp. nov., four new lactic acid bacterial isolates from stingless bees Tetragonula carbonaria and Austroplebeia australis.</title>
        <authorList>
            <person name="Oliphant S.A."/>
            <person name="Watson-Haigh N.S."/>
            <person name="Sumby K.M."/>
            <person name="Gardner J."/>
            <person name="Groom S."/>
            <person name="Jiranek V."/>
        </authorList>
    </citation>
    <scope>NUCLEOTIDE SEQUENCE [LARGE SCALE GENOMIC DNA]</scope>
    <source>
        <strain evidence="2 3">SG4_A1</strain>
    </source>
</reference>
<dbReference type="EMBL" id="CP093365">
    <property type="protein sequence ID" value="UQS83180.1"/>
    <property type="molecule type" value="Genomic_DNA"/>
</dbReference>
<gene>
    <name evidence="2" type="ORF">MOO47_05180</name>
</gene>
<keyword evidence="3" id="KW-1185">Reference proteome</keyword>
<feature type="transmembrane region" description="Helical" evidence="1">
    <location>
        <begin position="176"/>
        <end position="194"/>
    </location>
</feature>
<accession>A0ABY4PBN2</accession>
<feature type="transmembrane region" description="Helical" evidence="1">
    <location>
        <begin position="491"/>
        <end position="512"/>
    </location>
</feature>
<feature type="transmembrane region" description="Helical" evidence="1">
    <location>
        <begin position="435"/>
        <end position="455"/>
    </location>
</feature>
<feature type="transmembrane region" description="Helical" evidence="1">
    <location>
        <begin position="149"/>
        <end position="170"/>
    </location>
</feature>
<sequence>MLQRFYRIILTLFCIPLIIGIITNVFTKRYWPLTLILLVLLGCWLFWRPKVARYCQTLSNKQIKWLVAVALSLILLIQLFSLKELPVSVYHDPYRVLYQAQRLSQGSHNWGETTYFWHYPTNVPVTWILAGWLYITAKIGLSTVWAMNLINLLLLDCFILVSVKLIYRYSISRLGLLEYLFFLIVSSFSYTYYLKVFYTDMPLLLALIVDFYILLSWSNSSTKKRILAVIVLLAVNIFAQLAKSNFAIIALAVVLVVALFAKKQRASIHRLYQPLLAIVLGCLLALPTGKIMQNQVGFHHNEQYQVALTHWIHMGYNPQTHGIYSGDDVHNFMKHKDPQDQKLYLKQQLKNRLQHLGPLGIVKQWFAKTSSLLNINSWICAYNGGFIKIPRGYSAVQAFLHYWGVLMNQLGYIILFSAALIVTLKNLFKKTSPNLVNWLSLITAGGFLLFYILIWEVNNRYGQVLIPLLLVYLCTAKQTPQLAIKWRKSSVLTVVSCLAVIFGICLVDDLHAKPQKMSVATQTSQLSHQFKFKTPEFRQISLIEQQITLNHAVNNFTLLIPKRANYTTTLQNTKTKKYYPVPMTYPLASNQSVIPAGTYKLQLKTIDPQNKIRVVLTSGLGLKIAQQDVLLDNKPLHHTSLVYKASYDR</sequence>
<feature type="transmembrane region" description="Helical" evidence="1">
    <location>
        <begin position="410"/>
        <end position="428"/>
    </location>
</feature>
<evidence type="ECO:0000313" key="2">
    <source>
        <dbReference type="EMBL" id="UQS83180.1"/>
    </source>
</evidence>
<feature type="transmembrane region" description="Helical" evidence="1">
    <location>
        <begin position="5"/>
        <end position="23"/>
    </location>
</feature>
<keyword evidence="1" id="KW-0472">Membrane</keyword>
<name>A0ABY4PBN2_9LACO</name>
<evidence type="ECO:0000313" key="3">
    <source>
        <dbReference type="Proteomes" id="UP000831947"/>
    </source>
</evidence>
<dbReference type="RefSeq" id="WP_249512407.1">
    <property type="nucleotide sequence ID" value="NZ_CP093365.1"/>
</dbReference>
<evidence type="ECO:0008006" key="4">
    <source>
        <dbReference type="Google" id="ProtNLM"/>
    </source>
</evidence>
<proteinExistence type="predicted"/>
<evidence type="ECO:0000256" key="1">
    <source>
        <dbReference type="SAM" id="Phobius"/>
    </source>
</evidence>
<feature type="transmembrane region" description="Helical" evidence="1">
    <location>
        <begin position="271"/>
        <end position="289"/>
    </location>
</feature>
<protein>
    <recommendedName>
        <fullName evidence="4">Dolichyl-phosphate-mannose-protein mannosyltransferase</fullName>
    </recommendedName>
</protein>
<dbReference type="Proteomes" id="UP000831947">
    <property type="component" value="Chromosome"/>
</dbReference>
<feature type="transmembrane region" description="Helical" evidence="1">
    <location>
        <begin position="63"/>
        <end position="82"/>
    </location>
</feature>
<feature type="transmembrane region" description="Helical" evidence="1">
    <location>
        <begin position="226"/>
        <end position="259"/>
    </location>
</feature>
<keyword evidence="1" id="KW-0812">Transmembrane</keyword>
<organism evidence="2 3">
    <name type="scientific">Bombilactobacillus thymidiniphilus</name>
    <dbReference type="NCBI Taxonomy" id="2923363"/>
    <lineage>
        <taxon>Bacteria</taxon>
        <taxon>Bacillati</taxon>
        <taxon>Bacillota</taxon>
        <taxon>Bacilli</taxon>
        <taxon>Lactobacillales</taxon>
        <taxon>Lactobacillaceae</taxon>
        <taxon>Bombilactobacillus</taxon>
    </lineage>
</organism>
<feature type="transmembrane region" description="Helical" evidence="1">
    <location>
        <begin position="201"/>
        <end position="220"/>
    </location>
</feature>
<feature type="transmembrane region" description="Helical" evidence="1">
    <location>
        <begin position="29"/>
        <end position="47"/>
    </location>
</feature>
<keyword evidence="1" id="KW-1133">Transmembrane helix</keyword>